<feature type="transmembrane region" description="Helical" evidence="6">
    <location>
        <begin position="155"/>
        <end position="175"/>
    </location>
</feature>
<dbReference type="KEGG" id="vqi:CCZ37_05645"/>
<feature type="transmembrane region" description="Helical" evidence="6">
    <location>
        <begin position="295"/>
        <end position="317"/>
    </location>
</feature>
<feature type="transmembrane region" description="Helical" evidence="6">
    <location>
        <begin position="15"/>
        <end position="37"/>
    </location>
</feature>
<dbReference type="AlphaFoldDB" id="A0A223MXA1"/>
<dbReference type="GO" id="GO:0005886">
    <property type="term" value="C:plasma membrane"/>
    <property type="evidence" value="ECO:0007669"/>
    <property type="project" value="UniProtKB-SubCell"/>
</dbReference>
<keyword evidence="4 6" id="KW-1133">Transmembrane helix</keyword>
<evidence type="ECO:0000313" key="7">
    <source>
        <dbReference type="EMBL" id="ASU22103.1"/>
    </source>
</evidence>
<comment type="subcellular location">
    <subcellularLocation>
        <location evidence="1">Cell membrane</location>
        <topology evidence="1">Multi-pass membrane protein</topology>
    </subcellularLocation>
</comment>
<feature type="transmembrane region" description="Helical" evidence="6">
    <location>
        <begin position="252"/>
        <end position="274"/>
    </location>
</feature>
<reference evidence="7 8" key="1">
    <citation type="submission" date="2017-08" db="EMBL/GenBank/DDBJ databases">
        <title>The Vibrio qinghaiensis sp.-Q67 is a luminous bacteria isolated firstly from Qinghai lake, Qinghai province, China, which has been proved to be very sensitive to detect environmental and food pollutants. Therefore, complete genome analysis of V. qinghaiensis sp.-Q67 highlights the potential application of this strain on detection of hazards in the contaminated environments.</title>
        <authorList>
            <person name="Gong L."/>
        </authorList>
    </citation>
    <scope>NUCLEOTIDE SEQUENCE [LARGE SCALE GENOMIC DNA]</scope>
    <source>
        <strain evidence="7 8">Q67</strain>
    </source>
</reference>
<keyword evidence="5 6" id="KW-0472">Membrane</keyword>
<evidence type="ECO:0000256" key="2">
    <source>
        <dbReference type="ARBA" id="ARBA00022475"/>
    </source>
</evidence>
<dbReference type="EMBL" id="CP022741">
    <property type="protein sequence ID" value="ASU22103.1"/>
    <property type="molecule type" value="Genomic_DNA"/>
</dbReference>
<evidence type="ECO:0000256" key="1">
    <source>
        <dbReference type="ARBA" id="ARBA00004651"/>
    </source>
</evidence>
<proteinExistence type="predicted"/>
<feature type="transmembrane region" description="Helical" evidence="6">
    <location>
        <begin position="357"/>
        <end position="378"/>
    </location>
</feature>
<evidence type="ECO:0000256" key="3">
    <source>
        <dbReference type="ARBA" id="ARBA00022692"/>
    </source>
</evidence>
<dbReference type="InterPro" id="IPR050833">
    <property type="entry name" value="Poly_Biosynth_Transport"/>
</dbReference>
<keyword evidence="8" id="KW-1185">Reference proteome</keyword>
<organism evidence="7 8">
    <name type="scientific">Vibrio qinghaiensis</name>
    <dbReference type="NCBI Taxonomy" id="2025808"/>
    <lineage>
        <taxon>Bacteria</taxon>
        <taxon>Pseudomonadati</taxon>
        <taxon>Pseudomonadota</taxon>
        <taxon>Gammaproteobacteria</taxon>
        <taxon>Vibrionales</taxon>
        <taxon>Vibrionaceae</taxon>
        <taxon>Vibrio</taxon>
    </lineage>
</organism>
<protein>
    <submittedName>
        <fullName evidence="7">Lipopolysaccharide biosynthesis protein</fullName>
    </submittedName>
</protein>
<feature type="transmembrane region" description="Helical" evidence="6">
    <location>
        <begin position="124"/>
        <end position="143"/>
    </location>
</feature>
<gene>
    <name evidence="7" type="ORF">CCZ37_05645</name>
</gene>
<dbReference type="RefSeq" id="WP_010320164.1">
    <property type="nucleotide sequence ID" value="NZ_CAWNHI010000001.1"/>
</dbReference>
<accession>A0A223MXA1</accession>
<dbReference type="Pfam" id="PF01943">
    <property type="entry name" value="Polysacc_synt"/>
    <property type="match status" value="1"/>
</dbReference>
<sequence length="487" mass="54207">MSNPSPAMPSALSHFALYGISLVLIKGISLIMLPVIARYLSVEQIGRLELLATCGALLGIISTASMHESLYRFTANLTSEEQRQHQASHIATLSLLFSMLVCGLGLGLLMLFPELLSAIPLSRFELTLLLLALLFEGPVSLHLTWLRMQEKAKLFFLISVGSSALQITLILFVLMTQPSVWGVLAAGTFTRVCQFAALTFINRFRLVYPAHTSQLLRYSLPLMLSAMVAYGLNGAERWFISSTTTLETLGYYAIAAKFALAMCLLVQPFGMWWMPKRFAMLKQQGDDAVARYTRIGMAYVLLLSLCMAFWGQWFIAFALPATYLPAQKILLIILLSAACKEWAELLNIGVLYQKRSALLFTINLFSALLAIVLCGLFSQWGVMGIASAITFAQCLRLLAISYFSQRIQPIPLQLLRFIPQLAFMLASFGLAMQINSLIGLVFWGTLLPILGLLLSCKLGWVSFPFSMKQWGIDWVQSHLTRRTRKAT</sequence>
<evidence type="ECO:0000256" key="5">
    <source>
        <dbReference type="ARBA" id="ARBA00023136"/>
    </source>
</evidence>
<evidence type="ECO:0000256" key="4">
    <source>
        <dbReference type="ARBA" id="ARBA00022989"/>
    </source>
</evidence>
<dbReference type="InterPro" id="IPR002797">
    <property type="entry name" value="Polysacc_synth"/>
</dbReference>
<keyword evidence="2" id="KW-1003">Cell membrane</keyword>
<dbReference type="Proteomes" id="UP000215148">
    <property type="component" value="Chromosome 1"/>
</dbReference>
<feature type="transmembrane region" description="Helical" evidence="6">
    <location>
        <begin position="90"/>
        <end position="112"/>
    </location>
</feature>
<name>A0A223MXA1_9VIBR</name>
<feature type="transmembrane region" description="Helical" evidence="6">
    <location>
        <begin position="181"/>
        <end position="203"/>
    </location>
</feature>
<feature type="transmembrane region" description="Helical" evidence="6">
    <location>
        <begin position="440"/>
        <end position="460"/>
    </location>
</feature>
<evidence type="ECO:0000256" key="6">
    <source>
        <dbReference type="SAM" id="Phobius"/>
    </source>
</evidence>
<feature type="transmembrane region" description="Helical" evidence="6">
    <location>
        <begin position="384"/>
        <end position="403"/>
    </location>
</feature>
<dbReference type="PANTHER" id="PTHR30250:SF11">
    <property type="entry name" value="O-ANTIGEN TRANSPORTER-RELATED"/>
    <property type="match status" value="1"/>
</dbReference>
<feature type="transmembrane region" description="Helical" evidence="6">
    <location>
        <begin position="329"/>
        <end position="350"/>
    </location>
</feature>
<feature type="transmembrane region" description="Helical" evidence="6">
    <location>
        <begin position="215"/>
        <end position="232"/>
    </location>
</feature>
<keyword evidence="3 6" id="KW-0812">Transmembrane</keyword>
<feature type="transmembrane region" description="Helical" evidence="6">
    <location>
        <begin position="415"/>
        <end position="434"/>
    </location>
</feature>
<dbReference type="PANTHER" id="PTHR30250">
    <property type="entry name" value="PST FAMILY PREDICTED COLANIC ACID TRANSPORTER"/>
    <property type="match status" value="1"/>
</dbReference>
<evidence type="ECO:0000313" key="8">
    <source>
        <dbReference type="Proteomes" id="UP000215148"/>
    </source>
</evidence>